<feature type="compositionally biased region" description="Basic residues" evidence="10">
    <location>
        <begin position="1406"/>
        <end position="1416"/>
    </location>
</feature>
<feature type="region of interest" description="Disordered" evidence="10">
    <location>
        <begin position="1341"/>
        <end position="1416"/>
    </location>
</feature>
<feature type="compositionally biased region" description="Low complexity" evidence="10">
    <location>
        <begin position="28"/>
        <end position="41"/>
    </location>
</feature>
<evidence type="ECO:0000256" key="3">
    <source>
        <dbReference type="ARBA" id="ARBA00022679"/>
    </source>
</evidence>
<feature type="compositionally biased region" description="Low complexity" evidence="10">
    <location>
        <begin position="634"/>
        <end position="657"/>
    </location>
</feature>
<feature type="compositionally biased region" description="Basic and acidic residues" evidence="10">
    <location>
        <begin position="832"/>
        <end position="841"/>
    </location>
</feature>
<dbReference type="EC" id="2.7.11.1" evidence="1"/>
<keyword evidence="6 9" id="KW-0067">ATP-binding</keyword>
<evidence type="ECO:0000256" key="4">
    <source>
        <dbReference type="ARBA" id="ARBA00022741"/>
    </source>
</evidence>
<dbReference type="OrthoDB" id="68483at2759"/>
<feature type="compositionally biased region" description="Gly residues" evidence="10">
    <location>
        <begin position="147"/>
        <end position="177"/>
    </location>
</feature>
<dbReference type="Proteomes" id="UP000518752">
    <property type="component" value="Unassembled WGS sequence"/>
</dbReference>
<feature type="region of interest" description="Disordered" evidence="10">
    <location>
        <begin position="1148"/>
        <end position="1211"/>
    </location>
</feature>
<dbReference type="EMBL" id="JAACJN010000104">
    <property type="protein sequence ID" value="KAF5374043.1"/>
    <property type="molecule type" value="Genomic_DNA"/>
</dbReference>
<feature type="compositionally biased region" description="Low complexity" evidence="10">
    <location>
        <begin position="1053"/>
        <end position="1067"/>
    </location>
</feature>
<feature type="compositionally biased region" description="Polar residues" evidence="10">
    <location>
        <begin position="616"/>
        <end position="633"/>
    </location>
</feature>
<dbReference type="PROSITE" id="PS00107">
    <property type="entry name" value="PROTEIN_KINASE_ATP"/>
    <property type="match status" value="1"/>
</dbReference>
<evidence type="ECO:0000256" key="5">
    <source>
        <dbReference type="ARBA" id="ARBA00022777"/>
    </source>
</evidence>
<feature type="region of interest" description="Disordered" evidence="10">
    <location>
        <begin position="1247"/>
        <end position="1272"/>
    </location>
</feature>
<feature type="region of interest" description="Disordered" evidence="10">
    <location>
        <begin position="442"/>
        <end position="471"/>
    </location>
</feature>
<feature type="compositionally biased region" description="Basic and acidic residues" evidence="10">
    <location>
        <begin position="872"/>
        <end position="934"/>
    </location>
</feature>
<dbReference type="InterPro" id="IPR017441">
    <property type="entry name" value="Protein_kinase_ATP_BS"/>
</dbReference>
<feature type="compositionally biased region" description="Polar residues" evidence="10">
    <location>
        <begin position="1150"/>
        <end position="1168"/>
    </location>
</feature>
<evidence type="ECO:0000256" key="8">
    <source>
        <dbReference type="ARBA" id="ARBA00048679"/>
    </source>
</evidence>
<evidence type="ECO:0000313" key="13">
    <source>
        <dbReference type="Proteomes" id="UP000518752"/>
    </source>
</evidence>
<evidence type="ECO:0000256" key="2">
    <source>
        <dbReference type="ARBA" id="ARBA00022527"/>
    </source>
</evidence>
<accession>A0A8H5GZM5</accession>
<feature type="compositionally biased region" description="Polar residues" evidence="10">
    <location>
        <begin position="663"/>
        <end position="674"/>
    </location>
</feature>
<feature type="binding site" evidence="9">
    <location>
        <position position="121"/>
    </location>
    <ligand>
        <name>ATP</name>
        <dbReference type="ChEBI" id="CHEBI:30616"/>
    </ligand>
</feature>
<comment type="caution">
    <text evidence="12">The sequence shown here is derived from an EMBL/GenBank/DDBJ whole genome shotgun (WGS) entry which is preliminary data.</text>
</comment>
<organism evidence="12 13">
    <name type="scientific">Collybiopsis confluens</name>
    <dbReference type="NCBI Taxonomy" id="2823264"/>
    <lineage>
        <taxon>Eukaryota</taxon>
        <taxon>Fungi</taxon>
        <taxon>Dikarya</taxon>
        <taxon>Basidiomycota</taxon>
        <taxon>Agaricomycotina</taxon>
        <taxon>Agaricomycetes</taxon>
        <taxon>Agaricomycetidae</taxon>
        <taxon>Agaricales</taxon>
        <taxon>Marasmiineae</taxon>
        <taxon>Omphalotaceae</taxon>
        <taxon>Collybiopsis</taxon>
    </lineage>
</organism>
<evidence type="ECO:0000256" key="7">
    <source>
        <dbReference type="ARBA" id="ARBA00047899"/>
    </source>
</evidence>
<feature type="compositionally biased region" description="Basic and acidic residues" evidence="10">
    <location>
        <begin position="964"/>
        <end position="976"/>
    </location>
</feature>
<gene>
    <name evidence="12" type="ORF">D9757_010051</name>
</gene>
<protein>
    <recommendedName>
        <fullName evidence="1">non-specific serine/threonine protein kinase</fullName>
        <ecNumber evidence="1">2.7.11.1</ecNumber>
    </recommendedName>
</protein>
<feature type="compositionally biased region" description="Polar residues" evidence="10">
    <location>
        <begin position="977"/>
        <end position="991"/>
    </location>
</feature>
<comment type="catalytic activity">
    <reaction evidence="7">
        <text>L-threonyl-[protein] + ATP = O-phospho-L-threonyl-[protein] + ADP + H(+)</text>
        <dbReference type="Rhea" id="RHEA:46608"/>
        <dbReference type="Rhea" id="RHEA-COMP:11060"/>
        <dbReference type="Rhea" id="RHEA-COMP:11605"/>
        <dbReference type="ChEBI" id="CHEBI:15378"/>
        <dbReference type="ChEBI" id="CHEBI:30013"/>
        <dbReference type="ChEBI" id="CHEBI:30616"/>
        <dbReference type="ChEBI" id="CHEBI:61977"/>
        <dbReference type="ChEBI" id="CHEBI:456216"/>
        <dbReference type="EC" id="2.7.11.1"/>
    </reaction>
</comment>
<dbReference type="InterPro" id="IPR011009">
    <property type="entry name" value="Kinase-like_dom_sf"/>
</dbReference>
<dbReference type="GO" id="GO:0004674">
    <property type="term" value="F:protein serine/threonine kinase activity"/>
    <property type="evidence" value="ECO:0007669"/>
    <property type="project" value="UniProtKB-KW"/>
</dbReference>
<reference evidence="12 13" key="1">
    <citation type="journal article" date="2020" name="ISME J.">
        <title>Uncovering the hidden diversity of litter-decomposition mechanisms in mushroom-forming fungi.</title>
        <authorList>
            <person name="Floudas D."/>
            <person name="Bentzer J."/>
            <person name="Ahren D."/>
            <person name="Johansson T."/>
            <person name="Persson P."/>
            <person name="Tunlid A."/>
        </authorList>
    </citation>
    <scope>NUCLEOTIDE SEQUENCE [LARGE SCALE GENOMIC DNA]</scope>
    <source>
        <strain evidence="12 13">CBS 406.79</strain>
    </source>
</reference>
<evidence type="ECO:0000256" key="9">
    <source>
        <dbReference type="PROSITE-ProRule" id="PRU10141"/>
    </source>
</evidence>
<feature type="domain" description="Protein kinase" evidence="11">
    <location>
        <begin position="86"/>
        <end position="552"/>
    </location>
</feature>
<dbReference type="SUPFAM" id="SSF56112">
    <property type="entry name" value="Protein kinase-like (PK-like)"/>
    <property type="match status" value="1"/>
</dbReference>
<feature type="compositionally biased region" description="Low complexity" evidence="10">
    <location>
        <begin position="686"/>
        <end position="697"/>
    </location>
</feature>
<keyword evidence="5" id="KW-0418">Kinase</keyword>
<feature type="region of interest" description="Disordered" evidence="10">
    <location>
        <begin position="494"/>
        <end position="518"/>
    </location>
</feature>
<feature type="region of interest" description="Disordered" evidence="10">
    <location>
        <begin position="564"/>
        <end position="697"/>
    </location>
</feature>
<dbReference type="Gene3D" id="3.30.200.20">
    <property type="entry name" value="Phosphorylase Kinase, domain 1"/>
    <property type="match status" value="1"/>
</dbReference>
<dbReference type="GO" id="GO:0005737">
    <property type="term" value="C:cytoplasm"/>
    <property type="evidence" value="ECO:0007669"/>
    <property type="project" value="TreeGrafter"/>
</dbReference>
<dbReference type="Gene3D" id="1.10.510.10">
    <property type="entry name" value="Transferase(Phosphotransferase) domain 1"/>
    <property type="match status" value="1"/>
</dbReference>
<dbReference type="Pfam" id="PF00069">
    <property type="entry name" value="Pkinase"/>
    <property type="match status" value="2"/>
</dbReference>
<evidence type="ECO:0000256" key="1">
    <source>
        <dbReference type="ARBA" id="ARBA00012513"/>
    </source>
</evidence>
<dbReference type="PANTHER" id="PTHR24343">
    <property type="entry name" value="SERINE/THREONINE KINASE"/>
    <property type="match status" value="1"/>
</dbReference>
<dbReference type="PROSITE" id="PS50011">
    <property type="entry name" value="PROTEIN_KINASE_DOM"/>
    <property type="match status" value="1"/>
</dbReference>
<evidence type="ECO:0000313" key="12">
    <source>
        <dbReference type="EMBL" id="KAF5374043.1"/>
    </source>
</evidence>
<sequence>MAQHVSGPPHFHPRAPISTSITGSRPIGSEGESVDGGVSSSAHRTHPQSSAPRRPHSNLKPPSSVVTTSLVQTTRLPTGQKMINQYVMDAKVGSGQHGNVWRCFENKYAYVDGSERVLAMKIVKRDSPKAKRERQYKMLRGKLGNGAGLTGAGGGGGSGSGGGNSAGTGAGFGGGLGSTRRTQPTVVDGILTTEQNIRKEIAIMKKCRHPHVVRLYEVIDDRKNAMVFMVMEYLGGGEIQYTNPTNPGTPVLTVEQTRRVMRDAILGLEYLHHQGIIHRDIKPANLLWSTGHERVKIADFGTAHFSYAQRLAAAKASNSPTLPTEAEDEEDPLLLNEAALAKRAGTPAFLAPEIVWEWLEWPKSRRFYPSFSTPPTLPFPPSSESRCKPRTTSDGEEAAEVVTVVYPPPSSPPVTKSIDIWALGVTLYCLLFGKIPFVPPDPTTSTSSSASELGLDTSKGEGKGEENEAQPVAVTEWTGYSYVCNKNWRAEKTMGRDGVRTGGRHPKEQSDSEGDNAHGREGVLVMHLLDHLLQKDLETRITLEEVKMHPWFLHDLPNPDYWLRMTSPNEPSSPVEAGAGEGEGTGGAYPLPPASSEVSFSADDSPFPEEMPNASPVEQSYTVGSSYSTTPRTLDSAAISSDGSLSSSSGSFSSSSFVEDKVPSSTLAPFSGTETARVGGGEVRVMPTSPASPTTTTTMAHGESIFVSVGGEGEHLDEIDDMGAIASLTKIEKIQVSEKERDDAMSVVKFRWKRPGAGAVSGPSGMASGLGVGVGVGVGGIGNARTGRAKGGGDGGNEEVRAQQKGSFSRISHRISKLIKGAVPSRSRTGTLHREGDERRVISTQSTYLDSKGFSAGGECWKKARWGRGRRSRAEKDLGDRGQVRSDPDMRLTSKRREARAERERARREGGADAVAKEDKERKARAKERQKLEQDVAQTTGVNVGGRQGKESHSAKAAYSAPDRMLKREADNERTPRTGTQQLPSASTPVTPRSRDKGKRKAEQDVVDRPSTSSSRSRFLSRRSISRSRSPAFSQTRSRNATPTSDAGGGQVTPTLTATTNHTNPNLSPMGKILSTFSSGWKRSESVVSLGLGLNYGHNRSFSSVSALRQTSPITLVTGQSLSAPGSGAGSPASAPSASSMLSIHVPSSMRHTSPGRSSTSPAPSGTISPPTSAVSPSSRRPRPAHAFTQPSSTSFAPGEPSGAGRDRSQSRFYVDSSDEDYQSDDDISFLSDDILSGGEDIRSVRRTSSWDHRRRRHVEPGTSAEHRGHHPPELDLLQPEPYSPISPISFSATGEGIGSLRAQYHRGRSFEQDYDDENDEELDSPSVAFDFSPRVRGQVAFSDGDVEDARSNLDISDDENSEGRAVGSSDGDMRREGYTAFVYPGGNQKPGGLSPEDEGLMVSFGKRKDRKGTSS</sequence>
<feature type="region of interest" description="Disordered" evidence="10">
    <location>
        <begin position="1"/>
        <end position="68"/>
    </location>
</feature>
<keyword evidence="4 9" id="KW-0547">Nucleotide-binding</keyword>
<keyword evidence="2" id="KW-0723">Serine/threonine-protein kinase</keyword>
<feature type="region of interest" description="Disordered" evidence="10">
    <location>
        <begin position="147"/>
        <end position="184"/>
    </location>
</feature>
<evidence type="ECO:0000256" key="6">
    <source>
        <dbReference type="ARBA" id="ARBA00022840"/>
    </source>
</evidence>
<comment type="catalytic activity">
    <reaction evidence="8">
        <text>L-seryl-[protein] + ATP = O-phospho-L-seryl-[protein] + ADP + H(+)</text>
        <dbReference type="Rhea" id="RHEA:17989"/>
        <dbReference type="Rhea" id="RHEA-COMP:9863"/>
        <dbReference type="Rhea" id="RHEA-COMP:11604"/>
        <dbReference type="ChEBI" id="CHEBI:15378"/>
        <dbReference type="ChEBI" id="CHEBI:29999"/>
        <dbReference type="ChEBI" id="CHEBI:30616"/>
        <dbReference type="ChEBI" id="CHEBI:83421"/>
        <dbReference type="ChEBI" id="CHEBI:456216"/>
        <dbReference type="EC" id="2.7.11.1"/>
    </reaction>
</comment>
<keyword evidence="13" id="KW-1185">Reference proteome</keyword>
<keyword evidence="3" id="KW-0808">Transferase</keyword>
<dbReference type="GO" id="GO:0005524">
    <property type="term" value="F:ATP binding"/>
    <property type="evidence" value="ECO:0007669"/>
    <property type="project" value="UniProtKB-UniRule"/>
</dbReference>
<evidence type="ECO:0000256" key="10">
    <source>
        <dbReference type="SAM" id="MobiDB-lite"/>
    </source>
</evidence>
<dbReference type="InterPro" id="IPR000719">
    <property type="entry name" value="Prot_kinase_dom"/>
</dbReference>
<feature type="compositionally biased region" description="Polar residues" evidence="10">
    <location>
        <begin position="1031"/>
        <end position="1045"/>
    </location>
</feature>
<proteinExistence type="predicted"/>
<feature type="compositionally biased region" description="Low complexity" evidence="10">
    <location>
        <begin position="1009"/>
        <end position="1018"/>
    </location>
</feature>
<dbReference type="PANTHER" id="PTHR24343:SF330">
    <property type="entry name" value="SNF1-ACTIVATING KINASE 1"/>
    <property type="match status" value="1"/>
</dbReference>
<feature type="compositionally biased region" description="Low complexity" evidence="10">
    <location>
        <begin position="1169"/>
        <end position="1179"/>
    </location>
</feature>
<name>A0A8H5GZM5_9AGAR</name>
<dbReference type="SMART" id="SM00220">
    <property type="entry name" value="S_TKc"/>
    <property type="match status" value="1"/>
</dbReference>
<feature type="region of interest" description="Disordered" evidence="10">
    <location>
        <begin position="785"/>
        <end position="1070"/>
    </location>
</feature>
<evidence type="ECO:0000259" key="11">
    <source>
        <dbReference type="PROSITE" id="PS50011"/>
    </source>
</evidence>